<evidence type="ECO:0000256" key="1">
    <source>
        <dbReference type="SAM" id="Phobius"/>
    </source>
</evidence>
<organism evidence="2 3">
    <name type="scientific">Nannocystis exedens</name>
    <dbReference type="NCBI Taxonomy" id="54"/>
    <lineage>
        <taxon>Bacteria</taxon>
        <taxon>Pseudomonadati</taxon>
        <taxon>Myxococcota</taxon>
        <taxon>Polyangia</taxon>
        <taxon>Nannocystales</taxon>
        <taxon>Nannocystaceae</taxon>
        <taxon>Nannocystis</taxon>
    </lineage>
</organism>
<protein>
    <submittedName>
        <fullName evidence="2">Uncharacterized protein</fullName>
    </submittedName>
</protein>
<sequence>MLYQDIRVRLVATRARASMHPTRPVALAALQPAPSQVARESAPPWPPPALRVPSVPPPFSDRPANNFIMAFAFAGLAVMTDVPVLIGLLAVGSGGMLIVAIRSLAAALRERPAQLSAHAEHSRRAQLTWARIVGAEIVGERRGKHGVLVKYEIAVQLEVWPGTNANDPHGPTVPAPVSHHLVAPASVSASVVPGAYLGVLHDPVERRVVVQSLVTRDGAQFPL</sequence>
<keyword evidence="1" id="KW-1133">Transmembrane helix</keyword>
<keyword evidence="3" id="KW-1185">Reference proteome</keyword>
<keyword evidence="1" id="KW-0472">Membrane</keyword>
<evidence type="ECO:0000313" key="3">
    <source>
        <dbReference type="Proteomes" id="UP000199400"/>
    </source>
</evidence>
<name>A0A1I2GGI3_9BACT</name>
<dbReference type="STRING" id="54.SAMN02745121_07268"/>
<dbReference type="EMBL" id="FOMX01000032">
    <property type="protein sequence ID" value="SFF16303.1"/>
    <property type="molecule type" value="Genomic_DNA"/>
</dbReference>
<feature type="transmembrane region" description="Helical" evidence="1">
    <location>
        <begin position="68"/>
        <end position="101"/>
    </location>
</feature>
<accession>A0A1I2GGI3</accession>
<reference evidence="3" key="1">
    <citation type="submission" date="2016-10" db="EMBL/GenBank/DDBJ databases">
        <authorList>
            <person name="Varghese N."/>
            <person name="Submissions S."/>
        </authorList>
    </citation>
    <scope>NUCLEOTIDE SEQUENCE [LARGE SCALE GENOMIC DNA]</scope>
    <source>
        <strain evidence="3">ATCC 25963</strain>
    </source>
</reference>
<dbReference type="Proteomes" id="UP000199400">
    <property type="component" value="Unassembled WGS sequence"/>
</dbReference>
<proteinExistence type="predicted"/>
<gene>
    <name evidence="2" type="ORF">SAMN02745121_07268</name>
</gene>
<dbReference type="AlphaFoldDB" id="A0A1I2GGI3"/>
<evidence type="ECO:0000313" key="2">
    <source>
        <dbReference type="EMBL" id="SFF16303.1"/>
    </source>
</evidence>
<keyword evidence="1" id="KW-0812">Transmembrane</keyword>